<reference evidence="2" key="1">
    <citation type="submission" date="2017-09" db="EMBL/GenBank/DDBJ databases">
        <title>Depth-based differentiation of microbial function through sediment-hosted aquifers and enrichment of novel symbionts in the deep terrestrial subsurface.</title>
        <authorList>
            <person name="Probst A.J."/>
            <person name="Ladd B."/>
            <person name="Jarett J.K."/>
            <person name="Geller-Mcgrath D.E."/>
            <person name="Sieber C.M.K."/>
            <person name="Emerson J.B."/>
            <person name="Anantharaman K."/>
            <person name="Thomas B.C."/>
            <person name="Malmstrom R."/>
            <person name="Stieglmeier M."/>
            <person name="Klingl A."/>
            <person name="Woyke T."/>
            <person name="Ryan C.M."/>
            <person name="Banfield J.F."/>
        </authorList>
    </citation>
    <scope>NUCLEOTIDE SEQUENCE [LARGE SCALE GENOMIC DNA]</scope>
</reference>
<evidence type="ECO:0008006" key="3">
    <source>
        <dbReference type="Google" id="ProtNLM"/>
    </source>
</evidence>
<sequence>MENEREEIKLEIDRLWSEVSKIREKERKCRNSPQKRTAIQLMRKLTRQGKGEKRWVKRKIAEIRLKLAELNYREGDYVSAHLQINKALLLCQEIDDQDSVDKLRGLEREINEALVVE</sequence>
<organism evidence="1 2">
    <name type="scientific">Candidatus Nealsonbacteria bacterium CG10_big_fil_rev_8_21_14_0_10_36_228</name>
    <dbReference type="NCBI Taxonomy" id="1974708"/>
    <lineage>
        <taxon>Bacteria</taxon>
        <taxon>Candidatus Nealsoniibacteriota</taxon>
    </lineage>
</organism>
<name>A0A2H0TK11_9BACT</name>
<proteinExistence type="predicted"/>
<evidence type="ECO:0000313" key="2">
    <source>
        <dbReference type="Proteomes" id="UP000237006"/>
    </source>
</evidence>
<comment type="caution">
    <text evidence="1">The sequence shown here is derived from an EMBL/GenBank/DDBJ whole genome shotgun (WGS) entry which is preliminary data.</text>
</comment>
<gene>
    <name evidence="1" type="ORF">COU41_01345</name>
</gene>
<evidence type="ECO:0000313" key="1">
    <source>
        <dbReference type="EMBL" id="PIR71951.1"/>
    </source>
</evidence>
<protein>
    <recommendedName>
        <fullName evidence="3">UVR domain-containing protein</fullName>
    </recommendedName>
</protein>
<dbReference type="AlphaFoldDB" id="A0A2H0TK11"/>
<dbReference type="Proteomes" id="UP000237006">
    <property type="component" value="Unassembled WGS sequence"/>
</dbReference>
<accession>A0A2H0TK11</accession>
<dbReference type="EMBL" id="PFCI01000030">
    <property type="protein sequence ID" value="PIR71951.1"/>
    <property type="molecule type" value="Genomic_DNA"/>
</dbReference>